<evidence type="ECO:0000313" key="6">
    <source>
        <dbReference type="EMBL" id="GAN33772.1"/>
    </source>
</evidence>
<keyword evidence="4" id="KW-1133">Transmembrane helix</keyword>
<gene>
    <name evidence="6" type="ORF">BROSI_A2306</name>
</gene>
<dbReference type="InterPro" id="IPR017853">
    <property type="entry name" value="GH"/>
</dbReference>
<protein>
    <recommendedName>
        <fullName evidence="5">Glycosyl hydrolases family 39 N-terminal catalytic domain-containing protein</fullName>
    </recommendedName>
</protein>
<reference evidence="7" key="1">
    <citation type="journal article" date="2015" name="Genome Announc.">
        <title>Draft Genome Sequence of an Anaerobic Ammonium-Oxidizing Bacterium, "Candidatus Brocadia sinica".</title>
        <authorList>
            <person name="Oshiki M."/>
            <person name="Shinyako-Hata K."/>
            <person name="Satoh H."/>
            <person name="Okabe S."/>
        </authorList>
    </citation>
    <scope>NUCLEOTIDE SEQUENCE [LARGE SCALE GENOMIC DNA]</scope>
    <source>
        <strain evidence="7">JPN1</strain>
    </source>
</reference>
<keyword evidence="7" id="KW-1185">Reference proteome</keyword>
<evidence type="ECO:0000313" key="7">
    <source>
        <dbReference type="Proteomes" id="UP000032309"/>
    </source>
</evidence>
<evidence type="ECO:0000256" key="4">
    <source>
        <dbReference type="SAM" id="Phobius"/>
    </source>
</evidence>
<keyword evidence="3" id="KW-0326">Glycosidase</keyword>
<name>A0ABQ0JYF2_9BACT</name>
<feature type="domain" description="Glycosyl hydrolases family 39 N-terminal catalytic" evidence="5">
    <location>
        <begin position="163"/>
        <end position="395"/>
    </location>
</feature>
<proteinExistence type="inferred from homology"/>
<dbReference type="SUPFAM" id="SSF51445">
    <property type="entry name" value="(Trans)glycosidases"/>
    <property type="match status" value="1"/>
</dbReference>
<dbReference type="PANTHER" id="PTHR12631:SF10">
    <property type="entry name" value="BETA-XYLOSIDASE-LIKE PROTEIN-RELATED"/>
    <property type="match status" value="1"/>
</dbReference>
<keyword evidence="4" id="KW-0812">Transmembrane</keyword>
<keyword evidence="4" id="KW-0472">Membrane</keyword>
<comment type="caution">
    <text evidence="6">The sequence shown here is derived from an EMBL/GenBank/DDBJ whole genome shotgun (WGS) entry which is preliminary data.</text>
</comment>
<dbReference type="Gene3D" id="3.20.20.80">
    <property type="entry name" value="Glycosidases"/>
    <property type="match status" value="1"/>
</dbReference>
<keyword evidence="2" id="KW-0378">Hydrolase</keyword>
<sequence>MATVFINEFIQLFLRYLIIVVLVVGVTFLFPGKTMASNTTEITVDVSQNLGQMPGIAAVGIELSQWGDDFYKFYFRKKYEDDIENVGSIYRTGLNLRYHVSDLSNDIEKYMDRLNDFNNTTLSYKKQGVDLILTIYGMPKWLSKRCVKNKDGKYVCGPNWGATPPTDYDAWAEHVKGIVGYYKYKLGLDLWYEIWNEPDQGYLFSNTDFWFGSQEEYFTLYKYSVKGALEADPHVKIGGPGASIWDKGVIEEFIKYAATNNLPIDFITWHMYVGWNNFWGTKAEYREMASSIKQWLKQYGYDENTPLIIDEWNYDASLNDLEDHTTERTSAYAIFAIFQILDTGINKQAFFNFVDFEHNPLFSGCPGIMSNDGIIKSVYNAFKALSILQGKQENGINNRLKADITSKDGFLAAIASQTKDSRKVRILISNYVPSKRMLKNAFP</sequence>
<dbReference type="InterPro" id="IPR049166">
    <property type="entry name" value="GH39_cat"/>
</dbReference>
<accession>A0ABQ0JYF2</accession>
<dbReference type="Proteomes" id="UP000032309">
    <property type="component" value="Unassembled WGS sequence"/>
</dbReference>
<evidence type="ECO:0000256" key="2">
    <source>
        <dbReference type="ARBA" id="ARBA00022801"/>
    </source>
</evidence>
<dbReference type="Pfam" id="PF01229">
    <property type="entry name" value="Glyco_hydro_39"/>
    <property type="match status" value="1"/>
</dbReference>
<comment type="similarity">
    <text evidence="1">Belongs to the glycosyl hydrolase 39 family.</text>
</comment>
<dbReference type="PANTHER" id="PTHR12631">
    <property type="entry name" value="ALPHA-L-IDURONIDASE"/>
    <property type="match status" value="1"/>
</dbReference>
<feature type="transmembrane region" description="Helical" evidence="4">
    <location>
        <begin position="12"/>
        <end position="30"/>
    </location>
</feature>
<evidence type="ECO:0000256" key="1">
    <source>
        <dbReference type="ARBA" id="ARBA00008875"/>
    </source>
</evidence>
<organism evidence="6 7">
    <name type="scientific">Candidatus Brocadia sinica JPN1</name>
    <dbReference type="NCBI Taxonomy" id="1197129"/>
    <lineage>
        <taxon>Bacteria</taxon>
        <taxon>Pseudomonadati</taxon>
        <taxon>Planctomycetota</taxon>
        <taxon>Candidatus Brocadiia</taxon>
        <taxon>Candidatus Brocadiales</taxon>
        <taxon>Candidatus Brocadiaceae</taxon>
        <taxon>Candidatus Brocadia</taxon>
    </lineage>
</organism>
<dbReference type="InterPro" id="IPR051923">
    <property type="entry name" value="Glycosyl_Hydrolase_39"/>
</dbReference>
<dbReference type="EMBL" id="BAFN01000001">
    <property type="protein sequence ID" value="GAN33772.1"/>
    <property type="molecule type" value="Genomic_DNA"/>
</dbReference>
<evidence type="ECO:0000259" key="5">
    <source>
        <dbReference type="Pfam" id="PF01229"/>
    </source>
</evidence>
<evidence type="ECO:0000256" key="3">
    <source>
        <dbReference type="ARBA" id="ARBA00023295"/>
    </source>
</evidence>